<evidence type="ECO:0000256" key="5">
    <source>
        <dbReference type="SAM" id="Coils"/>
    </source>
</evidence>
<dbReference type="EC" id="6.1.1.7" evidence="7"/>
<dbReference type="InterPro" id="IPR018164">
    <property type="entry name" value="Ala-tRNA-synth_IIc_N"/>
</dbReference>
<dbReference type="RefSeq" id="WP_204499342.1">
    <property type="nucleotide sequence ID" value="NZ_JAFBDR010000010.1"/>
</dbReference>
<dbReference type="Gene3D" id="3.30.980.10">
    <property type="entry name" value="Threonyl-trna Synthetase, Chain A, domain 2"/>
    <property type="match status" value="1"/>
</dbReference>
<reference evidence="7 8" key="1">
    <citation type="submission" date="2021-01" db="EMBL/GenBank/DDBJ databases">
        <title>Genomic Encyclopedia of Type Strains, Phase IV (KMG-IV): sequencing the most valuable type-strain genomes for metagenomic binning, comparative biology and taxonomic classification.</title>
        <authorList>
            <person name="Goeker M."/>
        </authorList>
    </citation>
    <scope>NUCLEOTIDE SEQUENCE [LARGE SCALE GENOMIC DNA]</scope>
    <source>
        <strain evidence="7 8">DSM 23711</strain>
    </source>
</reference>
<dbReference type="Pfam" id="PF02272">
    <property type="entry name" value="DHHA1"/>
    <property type="match status" value="1"/>
</dbReference>
<dbReference type="PANTHER" id="PTHR43462">
    <property type="entry name" value="ALANYL-TRNA EDITING PROTEIN"/>
    <property type="match status" value="1"/>
</dbReference>
<feature type="domain" description="Alanyl-transfer RNA synthetases family profile" evidence="6">
    <location>
        <begin position="1"/>
        <end position="211"/>
    </location>
</feature>
<dbReference type="Gene3D" id="3.10.310.40">
    <property type="match status" value="1"/>
</dbReference>
<dbReference type="EMBL" id="JAFBDR010000010">
    <property type="protein sequence ID" value="MBM7571583.1"/>
    <property type="molecule type" value="Genomic_DNA"/>
</dbReference>
<dbReference type="SMART" id="SM00863">
    <property type="entry name" value="tRNA_SAD"/>
    <property type="match status" value="1"/>
</dbReference>
<keyword evidence="3" id="KW-0479">Metal-binding</keyword>
<evidence type="ECO:0000313" key="7">
    <source>
        <dbReference type="EMBL" id="MBM7571583.1"/>
    </source>
</evidence>
<dbReference type="GO" id="GO:0004813">
    <property type="term" value="F:alanine-tRNA ligase activity"/>
    <property type="evidence" value="ECO:0007669"/>
    <property type="project" value="UniProtKB-EC"/>
</dbReference>
<dbReference type="PANTHER" id="PTHR43462:SF1">
    <property type="entry name" value="ALANYL-TRNA EDITING PROTEIN AARSD1"/>
    <property type="match status" value="1"/>
</dbReference>
<dbReference type="SUPFAM" id="SSF50447">
    <property type="entry name" value="Translation proteins"/>
    <property type="match status" value="1"/>
</dbReference>
<comment type="subcellular location">
    <subcellularLocation>
        <location evidence="2">Cytoplasm</location>
    </subcellularLocation>
</comment>
<keyword evidence="8" id="KW-1185">Reference proteome</keyword>
<comment type="caution">
    <text evidence="7">The sequence shown here is derived from an EMBL/GenBank/DDBJ whole genome shotgun (WGS) entry which is preliminary data.</text>
</comment>
<name>A0ABS2N0K8_9BACI</name>
<dbReference type="Pfam" id="PF01411">
    <property type="entry name" value="tRNA-synt_2c"/>
    <property type="match status" value="1"/>
</dbReference>
<accession>A0ABS2N0K8</accession>
<dbReference type="Pfam" id="PF07973">
    <property type="entry name" value="tRNA_SAD"/>
    <property type="match status" value="1"/>
</dbReference>
<feature type="coiled-coil region" evidence="5">
    <location>
        <begin position="259"/>
        <end position="286"/>
    </location>
</feature>
<comment type="cofactor">
    <cofactor evidence="1">
        <name>Zn(2+)</name>
        <dbReference type="ChEBI" id="CHEBI:29105"/>
    </cofactor>
</comment>
<evidence type="ECO:0000256" key="1">
    <source>
        <dbReference type="ARBA" id="ARBA00001947"/>
    </source>
</evidence>
<evidence type="ECO:0000256" key="4">
    <source>
        <dbReference type="ARBA" id="ARBA00022833"/>
    </source>
</evidence>
<dbReference type="Proteomes" id="UP001296943">
    <property type="component" value="Unassembled WGS sequence"/>
</dbReference>
<gene>
    <name evidence="7" type="ORF">JOC48_002082</name>
</gene>
<proteinExistence type="predicted"/>
<dbReference type="InterPro" id="IPR003156">
    <property type="entry name" value="DHHA1_dom"/>
</dbReference>
<keyword evidence="4" id="KW-0862">Zinc</keyword>
<evidence type="ECO:0000256" key="2">
    <source>
        <dbReference type="ARBA" id="ARBA00004496"/>
    </source>
</evidence>
<dbReference type="Gene3D" id="2.40.30.130">
    <property type="match status" value="1"/>
</dbReference>
<dbReference type="InterPro" id="IPR012947">
    <property type="entry name" value="tRNA_SAD"/>
</dbReference>
<dbReference type="InterPro" id="IPR018163">
    <property type="entry name" value="Thr/Ala-tRNA-synth_IIc_edit"/>
</dbReference>
<dbReference type="PROSITE" id="PS50860">
    <property type="entry name" value="AA_TRNA_LIGASE_II_ALA"/>
    <property type="match status" value="1"/>
</dbReference>
<sequence>MTKKLFYDDPYLQSFSAKVKKQELDLGGLYVVLDQTAFYPTGGGQPHDIGVIQGTPVVNVEDIDGEVRHYLEKPLSDPEKVDGEIDWDHRFDHMQQHAGQHILSASFEELFDLKTVSFHLGKEICTIDLNAEVVNDEQLEIVEDFANQVILENRPIETKWVKEEELKQYRLRKQLSVKENIRLVIIPELDYNGCGGTHPNSTGQVVIIKLLGWEKQRHHVRISFICGGRVREQFGQKHGVIRELSQLLNTPEPQLPETSEQLLKSRKQLDKTMDELKAKLLEYEANDLVHKATDKEKLVYVFRNRSIKELQKLAQQMTAETETSIIVLISENEDKLQLVCIRGKLRSESMKQFIQSILPLIDGKGGGNDVLAQGGGAASISGQELADKVREVMS</sequence>
<evidence type="ECO:0000256" key="3">
    <source>
        <dbReference type="ARBA" id="ARBA00022723"/>
    </source>
</evidence>
<evidence type="ECO:0000313" key="8">
    <source>
        <dbReference type="Proteomes" id="UP001296943"/>
    </source>
</evidence>
<dbReference type="InterPro" id="IPR051335">
    <property type="entry name" value="Alanyl-tRNA_Editing_Enzymes"/>
</dbReference>
<organism evidence="7 8">
    <name type="scientific">Aquibacillus albus</name>
    <dbReference type="NCBI Taxonomy" id="1168171"/>
    <lineage>
        <taxon>Bacteria</taxon>
        <taxon>Bacillati</taxon>
        <taxon>Bacillota</taxon>
        <taxon>Bacilli</taxon>
        <taxon>Bacillales</taxon>
        <taxon>Bacillaceae</taxon>
        <taxon>Aquibacillus</taxon>
    </lineage>
</organism>
<protein>
    <submittedName>
        <fullName evidence="7">Alanyl-tRNA synthetase</fullName>
        <ecNumber evidence="7">6.1.1.7</ecNumber>
    </submittedName>
</protein>
<keyword evidence="7" id="KW-0436">Ligase</keyword>
<keyword evidence="5" id="KW-0175">Coiled coil</keyword>
<evidence type="ECO:0000259" key="6">
    <source>
        <dbReference type="PROSITE" id="PS50860"/>
    </source>
</evidence>
<dbReference type="SUPFAM" id="SSF55186">
    <property type="entry name" value="ThrRS/AlaRS common domain"/>
    <property type="match status" value="1"/>
</dbReference>
<dbReference type="InterPro" id="IPR018165">
    <property type="entry name" value="Ala-tRNA-synth_IIc_core"/>
</dbReference>
<dbReference type="InterPro" id="IPR009000">
    <property type="entry name" value="Transl_B-barrel_sf"/>
</dbReference>